<dbReference type="InterPro" id="IPR036922">
    <property type="entry name" value="Rieske_2Fe-2S_sf"/>
</dbReference>
<evidence type="ECO:0000313" key="6">
    <source>
        <dbReference type="EMBL" id="OXM82979.1"/>
    </source>
</evidence>
<dbReference type="PROSITE" id="PS51296">
    <property type="entry name" value="RIESKE"/>
    <property type="match status" value="1"/>
</dbReference>
<keyword evidence="3" id="KW-0408">Iron</keyword>
<evidence type="ECO:0000256" key="4">
    <source>
        <dbReference type="ARBA" id="ARBA00023014"/>
    </source>
</evidence>
<dbReference type="GO" id="GO:0016705">
    <property type="term" value="F:oxidoreductase activity, acting on paired donors, with incorporation or reduction of molecular oxygen"/>
    <property type="evidence" value="ECO:0007669"/>
    <property type="project" value="UniProtKB-ARBA"/>
</dbReference>
<dbReference type="SUPFAM" id="SSF50022">
    <property type="entry name" value="ISP domain"/>
    <property type="match status" value="1"/>
</dbReference>
<comment type="caution">
    <text evidence="6">The sequence shown here is derived from an EMBL/GenBank/DDBJ whole genome shotgun (WGS) entry which is preliminary data.</text>
</comment>
<evidence type="ECO:0000256" key="3">
    <source>
        <dbReference type="ARBA" id="ARBA00023004"/>
    </source>
</evidence>
<keyword evidence="4" id="KW-0411">Iron-sulfur</keyword>
<gene>
    <name evidence="6" type="ORF">CF651_28655</name>
</gene>
<name>A0A229UJA1_9BACL</name>
<evidence type="ECO:0000256" key="1">
    <source>
        <dbReference type="ARBA" id="ARBA00022714"/>
    </source>
</evidence>
<protein>
    <recommendedName>
        <fullName evidence="5">Rieske domain-containing protein</fullName>
    </recommendedName>
</protein>
<evidence type="ECO:0000256" key="2">
    <source>
        <dbReference type="ARBA" id="ARBA00022723"/>
    </source>
</evidence>
<dbReference type="GO" id="GO:0004497">
    <property type="term" value="F:monooxygenase activity"/>
    <property type="evidence" value="ECO:0007669"/>
    <property type="project" value="UniProtKB-ARBA"/>
</dbReference>
<dbReference type="AlphaFoldDB" id="A0A229UJA1"/>
<dbReference type="Gene3D" id="2.102.10.10">
    <property type="entry name" value="Rieske [2Fe-2S] iron-sulphur domain"/>
    <property type="match status" value="1"/>
</dbReference>
<evidence type="ECO:0000259" key="5">
    <source>
        <dbReference type="PROSITE" id="PS51296"/>
    </source>
</evidence>
<dbReference type="Proteomes" id="UP000215509">
    <property type="component" value="Unassembled WGS sequence"/>
</dbReference>
<dbReference type="GO" id="GO:0051537">
    <property type="term" value="F:2 iron, 2 sulfur cluster binding"/>
    <property type="evidence" value="ECO:0007669"/>
    <property type="project" value="UniProtKB-KW"/>
</dbReference>
<sequence>EASDGYKRQVVDHHVYCPLHDWKIDLNDGLVQAPDEGCVQHFTVNVDEQGNVVLLMEKGNSLAS</sequence>
<dbReference type="InterPro" id="IPR017941">
    <property type="entry name" value="Rieske_2Fe-2S"/>
</dbReference>
<organism evidence="6 7">
    <name type="scientific">Paenibacillus rigui</name>
    <dbReference type="NCBI Taxonomy" id="554312"/>
    <lineage>
        <taxon>Bacteria</taxon>
        <taxon>Bacillati</taxon>
        <taxon>Bacillota</taxon>
        <taxon>Bacilli</taxon>
        <taxon>Bacillales</taxon>
        <taxon>Paenibacillaceae</taxon>
        <taxon>Paenibacillus</taxon>
    </lineage>
</organism>
<dbReference type="EMBL" id="NMQW01000053">
    <property type="protein sequence ID" value="OXM82979.1"/>
    <property type="molecule type" value="Genomic_DNA"/>
</dbReference>
<evidence type="ECO:0000313" key="7">
    <source>
        <dbReference type="Proteomes" id="UP000215509"/>
    </source>
</evidence>
<keyword evidence="7" id="KW-1185">Reference proteome</keyword>
<proteinExistence type="predicted"/>
<keyword evidence="1" id="KW-0001">2Fe-2S</keyword>
<accession>A0A229UJA1</accession>
<dbReference type="GO" id="GO:0046872">
    <property type="term" value="F:metal ion binding"/>
    <property type="evidence" value="ECO:0007669"/>
    <property type="project" value="UniProtKB-KW"/>
</dbReference>
<keyword evidence="2" id="KW-0479">Metal-binding</keyword>
<feature type="non-terminal residue" evidence="6">
    <location>
        <position position="1"/>
    </location>
</feature>
<reference evidence="6 7" key="1">
    <citation type="submission" date="2017-07" db="EMBL/GenBank/DDBJ databases">
        <title>Genome sequencing and assembly of Paenibacillus rigui.</title>
        <authorList>
            <person name="Mayilraj S."/>
        </authorList>
    </citation>
    <scope>NUCLEOTIDE SEQUENCE [LARGE SCALE GENOMIC DNA]</scope>
    <source>
        <strain evidence="6 7">JCM 16352</strain>
    </source>
</reference>
<feature type="domain" description="Rieske" evidence="5">
    <location>
        <begin position="1"/>
        <end position="53"/>
    </location>
</feature>